<keyword evidence="3" id="KW-1185">Reference proteome</keyword>
<dbReference type="InterPro" id="IPR019545">
    <property type="entry name" value="DM13_domain"/>
</dbReference>
<evidence type="ECO:0000313" key="3">
    <source>
        <dbReference type="Proteomes" id="UP000510844"/>
    </source>
</evidence>
<sequence>MPMRLLRAPLTWVAVAVLALGAATALYWFQPWKLVTDTEVHEELAAVPSVTAPAPSPSAAPASTPAGPVLLAGGEFVSHEHDTRGAARIVRTADGRHRLELVGLDTSNGPDLQVWLTDQPVRTGPSGWHVFDDGRHVALGALKGNRGDQAYAIPAGTDLAGLTSVSIWCERFAVSFGAAALAPAG</sequence>
<feature type="domain" description="DM13" evidence="1">
    <location>
        <begin position="67"/>
        <end position="182"/>
    </location>
</feature>
<reference evidence="3" key="1">
    <citation type="submission" date="2020-07" db="EMBL/GenBank/DDBJ databases">
        <title>A new Micromonospora strain with potent antibiotic activity isolated from the microbiome of a mid-Atlantic deep-sea sponge.</title>
        <authorList>
            <person name="Back C.R."/>
            <person name="Stennett H.L."/>
            <person name="Williams S.E."/>
            <person name="Wang L."/>
            <person name="Ojeda Gomez J."/>
            <person name="Abdulle O.M."/>
            <person name="Duffy T."/>
            <person name="Hendry K.R."/>
            <person name="Powell D."/>
            <person name="Stach J.E."/>
            <person name="Essex-Lopresti A.E."/>
            <person name="Willis C.L."/>
            <person name="Curnow P."/>
            <person name="Race P.R."/>
        </authorList>
    </citation>
    <scope>NUCLEOTIDE SEQUENCE [LARGE SCALE GENOMIC DNA]</scope>
    <source>
        <strain evidence="3">28ISP2-46</strain>
    </source>
</reference>
<accession>A0A7L6B708</accession>
<reference evidence="2 3" key="2">
    <citation type="journal article" date="2021" name="Mar. Drugs">
        <title>A New Micromonospora Strain with Antibiotic Activity Isolated from the Microbiome of a Mid-Atlantic Deep-Sea Sponge.</title>
        <authorList>
            <person name="Back C.R."/>
            <person name="Stennett H.L."/>
            <person name="Williams S.E."/>
            <person name="Wang L."/>
            <person name="Ojeda Gomez J."/>
            <person name="Abdulle O.M."/>
            <person name="Duffy T."/>
            <person name="Neal C."/>
            <person name="Mantell J."/>
            <person name="Jepson M.A."/>
            <person name="Hendry K.R."/>
            <person name="Powell D."/>
            <person name="Stach J.E.M."/>
            <person name="Essex-Lopresti A.E."/>
            <person name="Willis C.L."/>
            <person name="Curnow P."/>
            <person name="Race P.R."/>
        </authorList>
    </citation>
    <scope>NUCLEOTIDE SEQUENCE [LARGE SCALE GENOMIC DNA]</scope>
    <source>
        <strain evidence="2 3">28ISP2-46</strain>
    </source>
</reference>
<evidence type="ECO:0000313" key="2">
    <source>
        <dbReference type="EMBL" id="QLQ37747.1"/>
    </source>
</evidence>
<gene>
    <name evidence="2" type="ORF">H1D33_02285</name>
</gene>
<organism evidence="2 3">
    <name type="scientific">Micromonospora robiginosa</name>
    <dbReference type="NCBI Taxonomy" id="2749844"/>
    <lineage>
        <taxon>Bacteria</taxon>
        <taxon>Bacillati</taxon>
        <taxon>Actinomycetota</taxon>
        <taxon>Actinomycetes</taxon>
        <taxon>Micromonosporales</taxon>
        <taxon>Micromonosporaceae</taxon>
        <taxon>Micromonospora</taxon>
    </lineage>
</organism>
<name>A0A7L6B708_9ACTN</name>
<dbReference type="AlphaFoldDB" id="A0A7L6B708"/>
<dbReference type="Proteomes" id="UP000510844">
    <property type="component" value="Chromosome"/>
</dbReference>
<dbReference type="PROSITE" id="PS51549">
    <property type="entry name" value="DM13"/>
    <property type="match status" value="1"/>
</dbReference>
<evidence type="ECO:0000259" key="1">
    <source>
        <dbReference type="PROSITE" id="PS51549"/>
    </source>
</evidence>
<proteinExistence type="predicted"/>
<protein>
    <submittedName>
        <fullName evidence="2">DM13 domain-containing protein</fullName>
    </submittedName>
</protein>
<dbReference type="RefSeq" id="WP_181570218.1">
    <property type="nucleotide sequence ID" value="NZ_CP059322.2"/>
</dbReference>
<dbReference type="Pfam" id="PF10517">
    <property type="entry name" value="DM13"/>
    <property type="match status" value="1"/>
</dbReference>
<dbReference type="EMBL" id="CP059322">
    <property type="protein sequence ID" value="QLQ37747.1"/>
    <property type="molecule type" value="Genomic_DNA"/>
</dbReference>
<dbReference type="KEGG" id="mfeu:H1D33_02285"/>